<feature type="compositionally biased region" description="Polar residues" evidence="5">
    <location>
        <begin position="1"/>
        <end position="11"/>
    </location>
</feature>
<dbReference type="GO" id="GO:0003755">
    <property type="term" value="F:peptidyl-prolyl cis-trans isomerase activity"/>
    <property type="evidence" value="ECO:0007669"/>
    <property type="project" value="UniProtKB-KW"/>
</dbReference>
<feature type="compositionally biased region" description="Acidic residues" evidence="5">
    <location>
        <begin position="52"/>
        <end position="61"/>
    </location>
</feature>
<accession>A0A6J5YKE2</accession>
<proteinExistence type="predicted"/>
<protein>
    <recommendedName>
        <fullName evidence="2">peptidylprolyl isomerase</fullName>
        <ecNumber evidence="2">5.2.1.8</ecNumber>
    </recommendedName>
</protein>
<evidence type="ECO:0000259" key="7">
    <source>
        <dbReference type="PROSITE" id="PS50059"/>
    </source>
</evidence>
<name>A0A6J5YKE2_9ZZZZ</name>
<evidence type="ECO:0000256" key="2">
    <source>
        <dbReference type="ARBA" id="ARBA00013194"/>
    </source>
</evidence>
<evidence type="ECO:0000256" key="5">
    <source>
        <dbReference type="SAM" id="MobiDB-lite"/>
    </source>
</evidence>
<evidence type="ECO:0000256" key="1">
    <source>
        <dbReference type="ARBA" id="ARBA00000971"/>
    </source>
</evidence>
<dbReference type="InterPro" id="IPR046357">
    <property type="entry name" value="PPIase_dom_sf"/>
</dbReference>
<organism evidence="8">
    <name type="scientific">freshwater metagenome</name>
    <dbReference type="NCBI Taxonomy" id="449393"/>
    <lineage>
        <taxon>unclassified sequences</taxon>
        <taxon>metagenomes</taxon>
        <taxon>ecological metagenomes</taxon>
    </lineage>
</organism>
<feature type="transmembrane region" description="Helical" evidence="6">
    <location>
        <begin position="83"/>
        <end position="102"/>
    </location>
</feature>
<evidence type="ECO:0000256" key="6">
    <source>
        <dbReference type="SAM" id="Phobius"/>
    </source>
</evidence>
<keyword evidence="3" id="KW-0697">Rotamase</keyword>
<keyword evidence="6" id="KW-0812">Transmembrane</keyword>
<feature type="compositionally biased region" description="Polar residues" evidence="5">
    <location>
        <begin position="40"/>
        <end position="51"/>
    </location>
</feature>
<dbReference type="InterPro" id="IPR001179">
    <property type="entry name" value="PPIase_FKBP_dom"/>
</dbReference>
<dbReference type="EMBL" id="CAEMXZ010000102">
    <property type="protein sequence ID" value="CAB4324099.1"/>
    <property type="molecule type" value="Genomic_DNA"/>
</dbReference>
<sequence>MTSDLPDNSSSTEEELPSSDDASIETSLGRSSEGLGESTITNDLTETTATDSDAEVAEEGVDWSSVTGATTSAAPAGSSRTKVIIGVLVALLVVAGVAIFMMNRSDSSPKDSSETDTSIPVKTKSLDGVKVEGAFGEKPTITFKPAYVGSEESFKVLSEGDGPIVEDGQRVTLNYLAVSGADGSELDSTFGQAPQAITASKTSLTDVLANALVGQHVGTRVLVAGDQTQAQPAAWVLFVFDIVSAETLPTSASGTEQAPQPGFPTITVENGEPTIATPTGTAPTVLKTEVLIKGNGPAVTSGQTVTMQYTGIIWATGTEFDSSWGGDPVDFPIGGGQVIPGFDEGLIGQTVGSRVVLIIPPDKGYGTSGNSQAGISGTDTLVFVVDILAAS</sequence>
<reference evidence="8" key="1">
    <citation type="submission" date="2020-05" db="EMBL/GenBank/DDBJ databases">
        <authorList>
            <person name="Chiriac C."/>
            <person name="Salcher M."/>
            <person name="Ghai R."/>
            <person name="Kavagutti S V."/>
        </authorList>
    </citation>
    <scope>NUCLEOTIDE SEQUENCE</scope>
</reference>
<comment type="catalytic activity">
    <reaction evidence="1">
        <text>[protein]-peptidylproline (omega=180) = [protein]-peptidylproline (omega=0)</text>
        <dbReference type="Rhea" id="RHEA:16237"/>
        <dbReference type="Rhea" id="RHEA-COMP:10747"/>
        <dbReference type="Rhea" id="RHEA-COMP:10748"/>
        <dbReference type="ChEBI" id="CHEBI:83833"/>
        <dbReference type="ChEBI" id="CHEBI:83834"/>
        <dbReference type="EC" id="5.2.1.8"/>
    </reaction>
</comment>
<dbReference type="Gene3D" id="3.10.50.40">
    <property type="match status" value="2"/>
</dbReference>
<evidence type="ECO:0000256" key="4">
    <source>
        <dbReference type="ARBA" id="ARBA00023235"/>
    </source>
</evidence>
<dbReference type="EC" id="5.2.1.8" evidence="2"/>
<dbReference type="SUPFAM" id="SSF54534">
    <property type="entry name" value="FKBP-like"/>
    <property type="match status" value="2"/>
</dbReference>
<feature type="compositionally biased region" description="Low complexity" evidence="5">
    <location>
        <begin position="25"/>
        <end position="39"/>
    </location>
</feature>
<dbReference type="PANTHER" id="PTHR43811:SF19">
    <property type="entry name" value="39 KDA FK506-BINDING NUCLEAR PROTEIN"/>
    <property type="match status" value="1"/>
</dbReference>
<dbReference type="Pfam" id="PF00254">
    <property type="entry name" value="FKBP_C"/>
    <property type="match status" value="1"/>
</dbReference>
<keyword evidence="6" id="KW-0472">Membrane</keyword>
<evidence type="ECO:0000256" key="3">
    <source>
        <dbReference type="ARBA" id="ARBA00023110"/>
    </source>
</evidence>
<dbReference type="PANTHER" id="PTHR43811">
    <property type="entry name" value="FKBP-TYPE PEPTIDYL-PROLYL CIS-TRANS ISOMERASE FKPA"/>
    <property type="match status" value="1"/>
</dbReference>
<gene>
    <name evidence="8" type="ORF">UFOPK1392_01863</name>
</gene>
<feature type="domain" description="PPIase FKBP-type" evidence="7">
    <location>
        <begin position="302"/>
        <end position="391"/>
    </location>
</feature>
<feature type="region of interest" description="Disordered" evidence="5">
    <location>
        <begin position="1"/>
        <end position="64"/>
    </location>
</feature>
<dbReference type="PROSITE" id="PS50059">
    <property type="entry name" value="FKBP_PPIASE"/>
    <property type="match status" value="1"/>
</dbReference>
<keyword evidence="4" id="KW-0413">Isomerase</keyword>
<dbReference type="AlphaFoldDB" id="A0A6J5YKE2"/>
<keyword evidence="6" id="KW-1133">Transmembrane helix</keyword>
<evidence type="ECO:0000313" key="8">
    <source>
        <dbReference type="EMBL" id="CAB4324099.1"/>
    </source>
</evidence>